<protein>
    <recommendedName>
        <fullName evidence="8">FAD/NAD(P)-binding domain-containing protein</fullName>
    </recommendedName>
</protein>
<feature type="non-terminal residue" evidence="9">
    <location>
        <position position="190"/>
    </location>
</feature>
<dbReference type="PROSITE" id="PS00076">
    <property type="entry name" value="PYRIDINE_REDOX_1"/>
    <property type="match status" value="1"/>
</dbReference>
<evidence type="ECO:0000256" key="2">
    <source>
        <dbReference type="ARBA" id="ARBA00007532"/>
    </source>
</evidence>
<feature type="domain" description="FAD/NAD(P)-binding" evidence="8">
    <location>
        <begin position="8"/>
        <end position="190"/>
    </location>
</feature>
<sequence length="190" mass="19637">MSGNLHAEVVVIGAGPGGYAAAFRSADLGKQVILIEKDSALGGVCLNRGCIPSKALLHLAKVIGDAKSLEKSGVTFGDPTLDLDAIRSWKDSVVSKLSKGITKLAQARKVEVIQGTAAFDSATQLRVENNGSTQVVTFDNCIIATGSIAAGIPGIPTDHPRIFNSTGALMLPAIPERLLVIGGGYIGLEM</sequence>
<name>A0A382IHN8_9ZZZZ</name>
<evidence type="ECO:0000313" key="9">
    <source>
        <dbReference type="EMBL" id="SVB99170.1"/>
    </source>
</evidence>
<keyword evidence="7" id="KW-0676">Redox-active center</keyword>
<dbReference type="PANTHER" id="PTHR22912">
    <property type="entry name" value="DISULFIDE OXIDOREDUCTASE"/>
    <property type="match status" value="1"/>
</dbReference>
<keyword evidence="6" id="KW-1015">Disulfide bond</keyword>
<reference evidence="9" key="1">
    <citation type="submission" date="2018-05" db="EMBL/GenBank/DDBJ databases">
        <authorList>
            <person name="Lanie J.A."/>
            <person name="Ng W.-L."/>
            <person name="Kazmierczak K.M."/>
            <person name="Andrzejewski T.M."/>
            <person name="Davidsen T.M."/>
            <person name="Wayne K.J."/>
            <person name="Tettelin H."/>
            <person name="Glass J.I."/>
            <person name="Rusch D."/>
            <person name="Podicherti R."/>
            <person name="Tsui H.-C.T."/>
            <person name="Winkler M.E."/>
        </authorList>
    </citation>
    <scope>NUCLEOTIDE SEQUENCE</scope>
</reference>
<evidence type="ECO:0000256" key="3">
    <source>
        <dbReference type="ARBA" id="ARBA00022630"/>
    </source>
</evidence>
<organism evidence="9">
    <name type="scientific">marine metagenome</name>
    <dbReference type="NCBI Taxonomy" id="408172"/>
    <lineage>
        <taxon>unclassified sequences</taxon>
        <taxon>metagenomes</taxon>
        <taxon>ecological metagenomes</taxon>
    </lineage>
</organism>
<dbReference type="GO" id="GO:0050660">
    <property type="term" value="F:flavin adenine dinucleotide binding"/>
    <property type="evidence" value="ECO:0007669"/>
    <property type="project" value="TreeGrafter"/>
</dbReference>
<evidence type="ECO:0000256" key="5">
    <source>
        <dbReference type="ARBA" id="ARBA00023002"/>
    </source>
</evidence>
<evidence type="ECO:0000256" key="4">
    <source>
        <dbReference type="ARBA" id="ARBA00022827"/>
    </source>
</evidence>
<dbReference type="InterPro" id="IPR036188">
    <property type="entry name" value="FAD/NAD-bd_sf"/>
</dbReference>
<dbReference type="Pfam" id="PF07992">
    <property type="entry name" value="Pyr_redox_2"/>
    <property type="match status" value="1"/>
</dbReference>
<gene>
    <name evidence="9" type="ORF">METZ01_LOCUS252024</name>
</gene>
<evidence type="ECO:0000259" key="8">
    <source>
        <dbReference type="Pfam" id="PF07992"/>
    </source>
</evidence>
<accession>A0A382IHN8</accession>
<dbReference type="GO" id="GO:0004148">
    <property type="term" value="F:dihydrolipoyl dehydrogenase (NADH) activity"/>
    <property type="evidence" value="ECO:0007669"/>
    <property type="project" value="TreeGrafter"/>
</dbReference>
<dbReference type="SUPFAM" id="SSF51905">
    <property type="entry name" value="FAD/NAD(P)-binding domain"/>
    <property type="match status" value="1"/>
</dbReference>
<dbReference type="InterPro" id="IPR023753">
    <property type="entry name" value="FAD/NAD-binding_dom"/>
</dbReference>
<keyword evidence="5" id="KW-0560">Oxidoreductase</keyword>
<proteinExistence type="inferred from homology"/>
<comment type="cofactor">
    <cofactor evidence="1">
        <name>FAD</name>
        <dbReference type="ChEBI" id="CHEBI:57692"/>
    </cofactor>
</comment>
<keyword evidence="3" id="KW-0285">Flavoprotein</keyword>
<evidence type="ECO:0000256" key="6">
    <source>
        <dbReference type="ARBA" id="ARBA00023157"/>
    </source>
</evidence>
<keyword evidence="4" id="KW-0274">FAD</keyword>
<dbReference type="InterPro" id="IPR012999">
    <property type="entry name" value="Pyr_OxRdtase_I_AS"/>
</dbReference>
<dbReference type="PANTHER" id="PTHR22912:SF160">
    <property type="entry name" value="DIHYDROLIPOYL DEHYDROGENASE"/>
    <property type="match status" value="1"/>
</dbReference>
<dbReference type="PRINTS" id="PR00368">
    <property type="entry name" value="FADPNR"/>
</dbReference>
<dbReference type="GO" id="GO:0006103">
    <property type="term" value="P:2-oxoglutarate metabolic process"/>
    <property type="evidence" value="ECO:0007669"/>
    <property type="project" value="TreeGrafter"/>
</dbReference>
<dbReference type="AlphaFoldDB" id="A0A382IHN8"/>
<evidence type="ECO:0000256" key="1">
    <source>
        <dbReference type="ARBA" id="ARBA00001974"/>
    </source>
</evidence>
<dbReference type="PRINTS" id="PR00411">
    <property type="entry name" value="PNDRDTASEI"/>
</dbReference>
<dbReference type="Gene3D" id="3.50.50.60">
    <property type="entry name" value="FAD/NAD(P)-binding domain"/>
    <property type="match status" value="2"/>
</dbReference>
<comment type="similarity">
    <text evidence="2">Belongs to the class-I pyridine nucleotide-disulfide oxidoreductase family.</text>
</comment>
<dbReference type="EMBL" id="UINC01067477">
    <property type="protein sequence ID" value="SVB99170.1"/>
    <property type="molecule type" value="Genomic_DNA"/>
</dbReference>
<dbReference type="InterPro" id="IPR050151">
    <property type="entry name" value="Class-I_Pyr_Nuc-Dis_Oxidored"/>
</dbReference>
<evidence type="ECO:0000256" key="7">
    <source>
        <dbReference type="ARBA" id="ARBA00023284"/>
    </source>
</evidence>